<name>A0A9D7JZD9_9PROT</name>
<dbReference type="Proteomes" id="UP000886689">
    <property type="component" value="Unassembled WGS sequence"/>
</dbReference>
<comment type="caution">
    <text evidence="2">The sequence shown here is derived from an EMBL/GenBank/DDBJ whole genome shotgun (WGS) entry which is preliminary data.</text>
</comment>
<dbReference type="EMBL" id="JADJUC010000004">
    <property type="protein sequence ID" value="MBK8523564.1"/>
    <property type="molecule type" value="Genomic_DNA"/>
</dbReference>
<sequence>MSAHAQRRAALDGWLAALAPIWMPSPFCEARPAWCHTHPELTEALLDLDDPTLVALSADDDVARAFLLPYLPALAEVPALIALPARELAPAPVSHAAWEFIPGRKAAQIDAFANAVGAPQAPLVEWCAGKGHLGRRFLMSWGGEARALERNAVLCREGEALSARAGLQQRFTVADVLAPEAAASLAGAHAIALHACGDLHRRLIDLAGPAGARALDVAPCCYPLGADDLYRPRGGASALKLDRNALRLAVTETVTASPRLAAESERLSAWKFAFIALREAHAPGAPYRTFKPTPAVWAGRGFAFFLQSLAAREQLPLDAELDFAVAEAAGWARHRAARRLQLPRQACRRAIEIWLLHDLALALENAGFEAELHRFCPRTLTPRNVIVSARR</sequence>
<evidence type="ECO:0000313" key="3">
    <source>
        <dbReference type="Proteomes" id="UP000886689"/>
    </source>
</evidence>
<organism evidence="2 3">
    <name type="scientific">Candidatus Proximibacter danicus</name>
    <dbReference type="NCBI Taxonomy" id="2954365"/>
    <lineage>
        <taxon>Bacteria</taxon>
        <taxon>Pseudomonadati</taxon>
        <taxon>Pseudomonadota</taxon>
        <taxon>Betaproteobacteria</taxon>
        <taxon>Candidatus Proximibacter</taxon>
    </lineage>
</organism>
<dbReference type="Pfam" id="PF13679">
    <property type="entry name" value="Methyltransf_32"/>
    <property type="match status" value="1"/>
</dbReference>
<dbReference type="PANTHER" id="PTHR13369">
    <property type="match status" value="1"/>
</dbReference>
<dbReference type="GO" id="GO:0008168">
    <property type="term" value="F:methyltransferase activity"/>
    <property type="evidence" value="ECO:0007669"/>
    <property type="project" value="UniProtKB-KW"/>
</dbReference>
<proteinExistence type="predicted"/>
<protein>
    <submittedName>
        <fullName evidence="2">Methyltransferase</fullName>
    </submittedName>
</protein>
<dbReference type="GO" id="GO:0032259">
    <property type="term" value="P:methylation"/>
    <property type="evidence" value="ECO:0007669"/>
    <property type="project" value="UniProtKB-KW"/>
</dbReference>
<dbReference type="AlphaFoldDB" id="A0A9D7JZD9"/>
<dbReference type="InterPro" id="IPR025714">
    <property type="entry name" value="Methyltranfer_dom"/>
</dbReference>
<evidence type="ECO:0000259" key="1">
    <source>
        <dbReference type="Pfam" id="PF13679"/>
    </source>
</evidence>
<dbReference type="PANTHER" id="PTHR13369:SF0">
    <property type="entry name" value="GLUTATHIONE S-TRANSFERASE C-TERMINAL DOMAIN-CONTAINING PROTEIN"/>
    <property type="match status" value="1"/>
</dbReference>
<gene>
    <name evidence="2" type="ORF">IPL58_05215</name>
</gene>
<feature type="domain" description="Methyltransferase" evidence="1">
    <location>
        <begin position="114"/>
        <end position="222"/>
    </location>
</feature>
<reference evidence="2" key="1">
    <citation type="submission" date="2020-10" db="EMBL/GenBank/DDBJ databases">
        <title>Connecting structure to function with the recovery of over 1000 high-quality activated sludge metagenome-assembled genomes encoding full-length rRNA genes using long-read sequencing.</title>
        <authorList>
            <person name="Singleton C.M."/>
            <person name="Petriglieri F."/>
            <person name="Kristensen J.M."/>
            <person name="Kirkegaard R.H."/>
            <person name="Michaelsen T.Y."/>
            <person name="Andersen M.H."/>
            <person name="Karst S.M."/>
            <person name="Dueholm M.S."/>
            <person name="Nielsen P.H."/>
            <person name="Albertsen M."/>
        </authorList>
    </citation>
    <scope>NUCLEOTIDE SEQUENCE</scope>
    <source>
        <strain evidence="2">Hirt_18-Q3-R61-65_BATAC.395</strain>
    </source>
</reference>
<accession>A0A9D7JZD9</accession>
<evidence type="ECO:0000313" key="2">
    <source>
        <dbReference type="EMBL" id="MBK8523564.1"/>
    </source>
</evidence>
<keyword evidence="2" id="KW-0808">Transferase</keyword>
<keyword evidence="2" id="KW-0489">Methyltransferase</keyword>